<evidence type="ECO:0000313" key="4">
    <source>
        <dbReference type="EMBL" id="CAK9145019.1"/>
    </source>
</evidence>
<keyword evidence="2" id="KW-0611">Plant defense</keyword>
<dbReference type="EMBL" id="CAUOFW020001447">
    <property type="protein sequence ID" value="CAK9145019.1"/>
    <property type="molecule type" value="Genomic_DNA"/>
</dbReference>
<dbReference type="Pfam" id="PF25019">
    <property type="entry name" value="LRR_R13L1-DRL21"/>
    <property type="match status" value="1"/>
</dbReference>
<dbReference type="AlphaFoldDB" id="A0ABC8RJ62"/>
<dbReference type="PANTHER" id="PTHR36766">
    <property type="entry name" value="PLANT BROAD-SPECTRUM MILDEW RESISTANCE PROTEIN RPW8"/>
    <property type="match status" value="1"/>
</dbReference>
<evidence type="ECO:0000256" key="2">
    <source>
        <dbReference type="ARBA" id="ARBA00022821"/>
    </source>
</evidence>
<evidence type="ECO:0000256" key="1">
    <source>
        <dbReference type="ARBA" id="ARBA00022614"/>
    </source>
</evidence>
<evidence type="ECO:0000313" key="5">
    <source>
        <dbReference type="Proteomes" id="UP001642360"/>
    </source>
</evidence>
<dbReference type="PANTHER" id="PTHR36766:SF70">
    <property type="entry name" value="DISEASE RESISTANCE PROTEIN RGA4"/>
    <property type="match status" value="1"/>
</dbReference>
<accession>A0ABC8RJ62</accession>
<dbReference type="InterPro" id="IPR032675">
    <property type="entry name" value="LRR_dom_sf"/>
</dbReference>
<feature type="domain" description="R13L1/DRL21-like LRR repeat region" evidence="3">
    <location>
        <begin position="37"/>
        <end position="79"/>
    </location>
</feature>
<comment type="caution">
    <text evidence="4">The sequence shown here is derived from an EMBL/GenBank/DDBJ whole genome shotgun (WGS) entry which is preliminary data.</text>
</comment>
<dbReference type="Proteomes" id="UP001642360">
    <property type="component" value="Unassembled WGS sequence"/>
</dbReference>
<dbReference type="Gene3D" id="3.80.10.10">
    <property type="entry name" value="Ribonuclease Inhibitor"/>
    <property type="match status" value="1"/>
</dbReference>
<dbReference type="SUPFAM" id="SSF52047">
    <property type="entry name" value="RNI-like"/>
    <property type="match status" value="1"/>
</dbReference>
<evidence type="ECO:0000259" key="3">
    <source>
        <dbReference type="Pfam" id="PF25019"/>
    </source>
</evidence>
<name>A0ABC8RJ62_9AQUA</name>
<reference evidence="4 5" key="1">
    <citation type="submission" date="2024-02" db="EMBL/GenBank/DDBJ databases">
        <authorList>
            <person name="Vignale AGUSTIN F."/>
            <person name="Sosa J E."/>
            <person name="Modenutti C."/>
        </authorList>
    </citation>
    <scope>NUCLEOTIDE SEQUENCE [LARGE SCALE GENOMIC DNA]</scope>
</reference>
<keyword evidence="5" id="KW-1185">Reference proteome</keyword>
<gene>
    <name evidence="4" type="ORF">ILEXP_LOCUS12805</name>
</gene>
<keyword evidence="1" id="KW-0433">Leucine-rich repeat</keyword>
<protein>
    <recommendedName>
        <fullName evidence="3">R13L1/DRL21-like LRR repeat region domain-containing protein</fullName>
    </recommendedName>
</protein>
<organism evidence="4 5">
    <name type="scientific">Ilex paraguariensis</name>
    <name type="common">yerba mate</name>
    <dbReference type="NCBI Taxonomy" id="185542"/>
    <lineage>
        <taxon>Eukaryota</taxon>
        <taxon>Viridiplantae</taxon>
        <taxon>Streptophyta</taxon>
        <taxon>Embryophyta</taxon>
        <taxon>Tracheophyta</taxon>
        <taxon>Spermatophyta</taxon>
        <taxon>Magnoliopsida</taxon>
        <taxon>eudicotyledons</taxon>
        <taxon>Gunneridae</taxon>
        <taxon>Pentapetalae</taxon>
        <taxon>asterids</taxon>
        <taxon>campanulids</taxon>
        <taxon>Aquifoliales</taxon>
        <taxon>Aquifoliaceae</taxon>
        <taxon>Ilex</taxon>
    </lineage>
</organism>
<proteinExistence type="predicted"/>
<dbReference type="GO" id="GO:0006952">
    <property type="term" value="P:defense response"/>
    <property type="evidence" value="ECO:0007669"/>
    <property type="project" value="UniProtKB-KW"/>
</dbReference>
<sequence>MPSHSTRAVVHHELPETGFSARRFPKSFCTSKLEHFLPDWFENFSSLRSLAISNCERLISLPEGLQRLSTLQHLSIQDCPHLERLCKKKRGSNWLYCGKKQSLPMSSTGMVPPSDSINPSA</sequence>
<dbReference type="InterPro" id="IPR056789">
    <property type="entry name" value="LRR_R13L1-DRL21"/>
</dbReference>